<dbReference type="Pfam" id="PF01288">
    <property type="entry name" value="HPPK"/>
    <property type="match status" value="1"/>
</dbReference>
<dbReference type="GO" id="GO:0046656">
    <property type="term" value="P:folic acid biosynthetic process"/>
    <property type="evidence" value="ECO:0007669"/>
    <property type="project" value="UniProtKB-KW"/>
</dbReference>
<sequence length="171" mass="19375">MNVAYLSIGTNLGEREQNLAHAVALLQQQVDVKDVSAIYETAPVGVTDQPSFLNICVKLETDKDAQQLLDVCQFVEQELGRVRLYRWGPRSIDLDILLFNHENIETERLIVPHERMFERAFVLVPLADVSDGDTPQLQQAAQLLTQMDLQQEGIVKWAEQVSVSQFVQDVQ</sequence>
<dbReference type="CDD" id="cd00483">
    <property type="entry name" value="HPPK"/>
    <property type="match status" value="1"/>
</dbReference>
<organism evidence="10 11">
    <name type="scientific">Caryophanon latum</name>
    <dbReference type="NCBI Taxonomy" id="33977"/>
    <lineage>
        <taxon>Bacteria</taxon>
        <taxon>Bacillati</taxon>
        <taxon>Bacillota</taxon>
        <taxon>Bacilli</taxon>
        <taxon>Bacillales</taxon>
        <taxon>Caryophanaceae</taxon>
        <taxon>Caryophanon</taxon>
    </lineage>
</organism>
<proteinExistence type="predicted"/>
<dbReference type="OrthoDB" id="9808041at2"/>
<keyword evidence="5" id="KW-0547">Nucleotide-binding</keyword>
<feature type="domain" description="7,8-dihydro-6-hydroxymethylpterin-pyrophosphokinase" evidence="9">
    <location>
        <begin position="86"/>
        <end position="97"/>
    </location>
</feature>
<evidence type="ECO:0000256" key="1">
    <source>
        <dbReference type="ARBA" id="ARBA00000198"/>
    </source>
</evidence>
<evidence type="ECO:0000259" key="9">
    <source>
        <dbReference type="PROSITE" id="PS00794"/>
    </source>
</evidence>
<dbReference type="NCBIfam" id="TIGR01498">
    <property type="entry name" value="folK"/>
    <property type="match status" value="1"/>
</dbReference>
<dbReference type="PROSITE" id="PS00794">
    <property type="entry name" value="HPPK"/>
    <property type="match status" value="1"/>
</dbReference>
<dbReference type="PANTHER" id="PTHR43071:SF1">
    <property type="entry name" value="2-AMINO-4-HYDROXY-6-HYDROXYMETHYLDIHYDROPTERIDINE PYROPHOSPHOKINASE"/>
    <property type="match status" value="1"/>
</dbReference>
<keyword evidence="6 10" id="KW-0418">Kinase</keyword>
<dbReference type="GO" id="GO:0046654">
    <property type="term" value="P:tetrahydrofolate biosynthetic process"/>
    <property type="evidence" value="ECO:0007669"/>
    <property type="project" value="UniProtKB-UniPathway"/>
</dbReference>
<evidence type="ECO:0000256" key="5">
    <source>
        <dbReference type="ARBA" id="ARBA00022741"/>
    </source>
</evidence>
<dbReference type="PANTHER" id="PTHR43071">
    <property type="entry name" value="2-AMINO-4-HYDROXY-6-HYDROXYMETHYLDIHYDROPTERIDINE PYROPHOSPHOKINASE"/>
    <property type="match status" value="1"/>
</dbReference>
<dbReference type="InterPro" id="IPR000550">
    <property type="entry name" value="Hppk"/>
</dbReference>
<evidence type="ECO:0000256" key="7">
    <source>
        <dbReference type="ARBA" id="ARBA00022840"/>
    </source>
</evidence>
<evidence type="ECO:0000313" key="11">
    <source>
        <dbReference type="Proteomes" id="UP000093482"/>
    </source>
</evidence>
<gene>
    <name evidence="10" type="ORF">A6K76_07605</name>
</gene>
<dbReference type="RefSeq" id="WP_066462803.1">
    <property type="nucleotide sequence ID" value="NZ_MATO01000018.1"/>
</dbReference>
<evidence type="ECO:0000256" key="8">
    <source>
        <dbReference type="ARBA" id="ARBA00022909"/>
    </source>
</evidence>
<evidence type="ECO:0000256" key="2">
    <source>
        <dbReference type="ARBA" id="ARBA00005051"/>
    </source>
</evidence>
<protein>
    <recommendedName>
        <fullName evidence="3">2-amino-4-hydroxy-6-hydroxymethyldihydropteridine diphosphokinase</fullName>
        <ecNumber evidence="3">2.7.6.3</ecNumber>
    </recommendedName>
</protein>
<dbReference type="GO" id="GO:0016301">
    <property type="term" value="F:kinase activity"/>
    <property type="evidence" value="ECO:0007669"/>
    <property type="project" value="UniProtKB-KW"/>
</dbReference>
<dbReference type="Gene3D" id="3.30.70.560">
    <property type="entry name" value="7,8-Dihydro-6-hydroxymethylpterin-pyrophosphokinase HPPK"/>
    <property type="match status" value="1"/>
</dbReference>
<comment type="caution">
    <text evidence="10">The sequence shown here is derived from an EMBL/GenBank/DDBJ whole genome shotgun (WGS) entry which is preliminary data.</text>
</comment>
<evidence type="ECO:0000256" key="3">
    <source>
        <dbReference type="ARBA" id="ARBA00013253"/>
    </source>
</evidence>
<dbReference type="GO" id="GO:0003848">
    <property type="term" value="F:2-amino-4-hydroxy-6-hydroxymethyldihydropteridine diphosphokinase activity"/>
    <property type="evidence" value="ECO:0007669"/>
    <property type="project" value="UniProtKB-EC"/>
</dbReference>
<comment type="pathway">
    <text evidence="2">Cofactor biosynthesis; tetrahydrofolate biosynthesis; 2-amino-4-hydroxy-6-hydroxymethyl-7,8-dihydropteridine diphosphate from 7,8-dihydroneopterin triphosphate: step 4/4.</text>
</comment>
<reference evidence="10 11" key="1">
    <citation type="submission" date="2016-07" db="EMBL/GenBank/DDBJ databases">
        <title>Caryophanon latum genome sequencing.</title>
        <authorList>
            <person name="Verma A."/>
            <person name="Pal Y."/>
            <person name="Krishnamurthi S."/>
        </authorList>
    </citation>
    <scope>NUCLEOTIDE SEQUENCE [LARGE SCALE GENOMIC DNA]</scope>
    <source>
        <strain evidence="10 11">DSM 14151</strain>
    </source>
</reference>
<keyword evidence="7" id="KW-0067">ATP-binding</keyword>
<evidence type="ECO:0000256" key="4">
    <source>
        <dbReference type="ARBA" id="ARBA00022679"/>
    </source>
</evidence>
<evidence type="ECO:0000256" key="6">
    <source>
        <dbReference type="ARBA" id="ARBA00022777"/>
    </source>
</evidence>
<dbReference type="EMBL" id="MATO01000018">
    <property type="protein sequence ID" value="OCS92235.1"/>
    <property type="molecule type" value="Genomic_DNA"/>
</dbReference>
<dbReference type="Proteomes" id="UP000093482">
    <property type="component" value="Unassembled WGS sequence"/>
</dbReference>
<evidence type="ECO:0000313" key="10">
    <source>
        <dbReference type="EMBL" id="OCS92235.1"/>
    </source>
</evidence>
<dbReference type="AlphaFoldDB" id="A0A1C0YYG7"/>
<dbReference type="EC" id="2.7.6.3" evidence="3"/>
<dbReference type="UniPathway" id="UPA00077">
    <property type="reaction ID" value="UER00155"/>
</dbReference>
<keyword evidence="8" id="KW-0289">Folate biosynthesis</keyword>
<dbReference type="GO" id="GO:0005524">
    <property type="term" value="F:ATP binding"/>
    <property type="evidence" value="ECO:0007669"/>
    <property type="project" value="UniProtKB-KW"/>
</dbReference>
<comment type="catalytic activity">
    <reaction evidence="1">
        <text>6-hydroxymethyl-7,8-dihydropterin + ATP = (7,8-dihydropterin-6-yl)methyl diphosphate + AMP + H(+)</text>
        <dbReference type="Rhea" id="RHEA:11412"/>
        <dbReference type="ChEBI" id="CHEBI:15378"/>
        <dbReference type="ChEBI" id="CHEBI:30616"/>
        <dbReference type="ChEBI" id="CHEBI:44841"/>
        <dbReference type="ChEBI" id="CHEBI:72950"/>
        <dbReference type="ChEBI" id="CHEBI:456215"/>
        <dbReference type="EC" id="2.7.6.3"/>
    </reaction>
</comment>
<keyword evidence="4" id="KW-0808">Transferase</keyword>
<keyword evidence="11" id="KW-1185">Reference proteome</keyword>
<dbReference type="SUPFAM" id="SSF55083">
    <property type="entry name" value="6-hydroxymethyl-7,8-dihydropterin pyrophosphokinase, HPPK"/>
    <property type="match status" value="1"/>
</dbReference>
<accession>A0A1C0YYG7</accession>
<dbReference type="InterPro" id="IPR035907">
    <property type="entry name" value="Hppk_sf"/>
</dbReference>
<name>A0A1C0YYG7_9BACL</name>